<dbReference type="AlphaFoldDB" id="A0A0B2UT35"/>
<dbReference type="SMART" id="SM00306">
    <property type="entry name" value="HintN"/>
    <property type="match status" value="1"/>
</dbReference>
<dbReference type="OMA" id="YASCHNV"/>
<dbReference type="InterPro" id="IPR036844">
    <property type="entry name" value="Hint_dom_sf"/>
</dbReference>
<evidence type="ECO:0000259" key="3">
    <source>
        <dbReference type="SMART" id="SM00306"/>
    </source>
</evidence>
<feature type="domain" description="Hint" evidence="3">
    <location>
        <begin position="188"/>
        <end position="313"/>
    </location>
</feature>
<dbReference type="OrthoDB" id="5212at2759"/>
<organism evidence="4 5">
    <name type="scientific">Toxocara canis</name>
    <name type="common">Canine roundworm</name>
    <dbReference type="NCBI Taxonomy" id="6265"/>
    <lineage>
        <taxon>Eukaryota</taxon>
        <taxon>Metazoa</taxon>
        <taxon>Ecdysozoa</taxon>
        <taxon>Nematoda</taxon>
        <taxon>Chromadorea</taxon>
        <taxon>Rhabditida</taxon>
        <taxon>Spirurina</taxon>
        <taxon>Ascaridomorpha</taxon>
        <taxon>Ascaridoidea</taxon>
        <taxon>Toxocaridae</taxon>
        <taxon>Toxocara</taxon>
    </lineage>
</organism>
<dbReference type="InterPro" id="IPR001767">
    <property type="entry name" value="Hedgehog_Hint"/>
</dbReference>
<keyword evidence="5" id="KW-1185">Reference proteome</keyword>
<dbReference type="Proteomes" id="UP000031036">
    <property type="component" value="Unassembled WGS sequence"/>
</dbReference>
<reference evidence="4 5" key="1">
    <citation type="submission" date="2014-11" db="EMBL/GenBank/DDBJ databases">
        <title>Genetic blueprint of the zoonotic pathogen Toxocara canis.</title>
        <authorList>
            <person name="Zhu X.-Q."/>
            <person name="Korhonen P.K."/>
            <person name="Cai H."/>
            <person name="Young N.D."/>
            <person name="Nejsum P."/>
            <person name="von Samson-Himmelstjerna G."/>
            <person name="Boag P.R."/>
            <person name="Tan P."/>
            <person name="Li Q."/>
            <person name="Min J."/>
            <person name="Yang Y."/>
            <person name="Wang X."/>
            <person name="Fang X."/>
            <person name="Hall R.S."/>
            <person name="Hofmann A."/>
            <person name="Sternberg P.W."/>
            <person name="Jex A.R."/>
            <person name="Gasser R.B."/>
        </authorList>
    </citation>
    <scope>NUCLEOTIDE SEQUENCE [LARGE SCALE GENOMIC DNA]</scope>
    <source>
        <strain evidence="4">PN_DK_2014</strain>
    </source>
</reference>
<evidence type="ECO:0000256" key="1">
    <source>
        <dbReference type="ARBA" id="ARBA00022473"/>
    </source>
</evidence>
<sequence>MIQKLVVLSIFVQLSYCASCGSAGIPFRFELLPEGQPVLGCALPTCFGTESGGRFASQDSLFNMGPEGVDGFFREGDIQQERIRYEDAPPHLADCQTGFTSRTCNAANSWIGGFTWYSDGSIGLQCCTYDGLRFSTEVGRLLVKAGEVYSGGEVIRDGRQTGFDLIGNLKQITTNDGTIAYEVTVRRMSCVPDPVEISNSVAMDPPTDINRILDKVSEAQTNIGSQSDQVLSTNPAQAPRIDQMTGYTRVLSFLHRLPQQKATFITIMTDDGHILKATPLHFIYRTNCAREEFSVIPVYAQELRRGDCLYVYDGRKKPAISKSVIVSLSTESSSGIYAPMTTSGDLFVNDVYVSCHNIQTESPLSVLCETFAALTNHRLLDRHNEHYRYVYDRTYAPWCIPSLHNCKRDWCPLGQTCNDASFCE</sequence>
<dbReference type="GO" id="GO:0016540">
    <property type="term" value="P:protein autoprocessing"/>
    <property type="evidence" value="ECO:0007669"/>
    <property type="project" value="InterPro"/>
</dbReference>
<dbReference type="STRING" id="6265.A0A0B2UT35"/>
<keyword evidence="2" id="KW-0732">Signal</keyword>
<proteinExistence type="predicted"/>
<feature type="signal peptide" evidence="2">
    <location>
        <begin position="1"/>
        <end position="17"/>
    </location>
</feature>
<dbReference type="PANTHER" id="PTHR46706">
    <property type="entry name" value="PROTEIN QUA-1-RELATED"/>
    <property type="match status" value="1"/>
</dbReference>
<comment type="caution">
    <text evidence="4">The sequence shown here is derived from an EMBL/GenBank/DDBJ whole genome shotgun (WGS) entry which is preliminary data.</text>
</comment>
<gene>
    <name evidence="4" type="primary">wrt-1</name>
    <name evidence="4" type="ORF">Tcan_11771</name>
</gene>
<dbReference type="InterPro" id="IPR052140">
    <property type="entry name" value="Dev_Signal_Hedgehog-like"/>
</dbReference>
<evidence type="ECO:0000313" key="4">
    <source>
        <dbReference type="EMBL" id="KHN72568.1"/>
    </source>
</evidence>
<accession>A0A0B2UT35</accession>
<evidence type="ECO:0000313" key="5">
    <source>
        <dbReference type="Proteomes" id="UP000031036"/>
    </source>
</evidence>
<dbReference type="Pfam" id="PF01079">
    <property type="entry name" value="Hint"/>
    <property type="match status" value="1"/>
</dbReference>
<dbReference type="EMBL" id="JPKZ01003245">
    <property type="protein sequence ID" value="KHN72568.1"/>
    <property type="molecule type" value="Genomic_DNA"/>
</dbReference>
<keyword evidence="1" id="KW-0217">Developmental protein</keyword>
<feature type="chain" id="PRO_5002076567" evidence="2">
    <location>
        <begin position="18"/>
        <end position="424"/>
    </location>
</feature>
<dbReference type="PANTHER" id="PTHR46706:SF12">
    <property type="entry name" value="PROTEIN QUA-1-RELATED"/>
    <property type="match status" value="1"/>
</dbReference>
<dbReference type="InterPro" id="IPR003587">
    <property type="entry name" value="Hint_dom_N"/>
</dbReference>
<protein>
    <submittedName>
        <fullName evidence="4">Warthog protein 1</fullName>
    </submittedName>
</protein>
<evidence type="ECO:0000256" key="2">
    <source>
        <dbReference type="SAM" id="SignalP"/>
    </source>
</evidence>
<dbReference type="SUPFAM" id="SSF51294">
    <property type="entry name" value="Hedgehog/intein (Hint) domain"/>
    <property type="match status" value="1"/>
</dbReference>
<name>A0A0B2UT35_TOXCA</name>
<dbReference type="Gene3D" id="2.170.16.10">
    <property type="entry name" value="Hedgehog/Intein (Hint) domain"/>
    <property type="match status" value="1"/>
</dbReference>
<dbReference type="CDD" id="cd00081">
    <property type="entry name" value="Hint"/>
    <property type="match status" value="1"/>
</dbReference>